<feature type="compositionally biased region" description="Polar residues" evidence="1">
    <location>
        <begin position="30"/>
        <end position="48"/>
    </location>
</feature>
<dbReference type="Proteomes" id="UP000826195">
    <property type="component" value="Unassembled WGS sequence"/>
</dbReference>
<comment type="caution">
    <text evidence="2">The sequence shown here is derived from an EMBL/GenBank/DDBJ whole genome shotgun (WGS) entry which is preliminary data.</text>
</comment>
<gene>
    <name evidence="2" type="ORF">KQX54_021782</name>
</gene>
<keyword evidence="3" id="KW-1185">Reference proteome</keyword>
<protein>
    <submittedName>
        <fullName evidence="2">Uncharacterized protein</fullName>
    </submittedName>
</protein>
<feature type="compositionally biased region" description="Polar residues" evidence="1">
    <location>
        <begin position="59"/>
        <end position="68"/>
    </location>
</feature>
<feature type="compositionally biased region" description="Basic and acidic residues" evidence="1">
    <location>
        <begin position="49"/>
        <end position="58"/>
    </location>
</feature>
<feature type="compositionally biased region" description="Acidic residues" evidence="1">
    <location>
        <begin position="1"/>
        <end position="10"/>
    </location>
</feature>
<reference evidence="2 3" key="1">
    <citation type="journal article" date="2021" name="J. Hered.">
        <title>A chromosome-level genome assembly of the parasitoid wasp, Cotesia glomerata (Hymenoptera: Braconidae).</title>
        <authorList>
            <person name="Pinto B.J."/>
            <person name="Weis J.J."/>
            <person name="Gamble T."/>
            <person name="Ode P.J."/>
            <person name="Paul R."/>
            <person name="Zaspel J.M."/>
        </authorList>
    </citation>
    <scope>NUCLEOTIDE SEQUENCE [LARGE SCALE GENOMIC DNA]</scope>
    <source>
        <strain evidence="2">CgM1</strain>
    </source>
</reference>
<accession>A0AAV7IW48</accession>
<proteinExistence type="predicted"/>
<evidence type="ECO:0000313" key="3">
    <source>
        <dbReference type="Proteomes" id="UP000826195"/>
    </source>
</evidence>
<feature type="region of interest" description="Disordered" evidence="1">
    <location>
        <begin position="1"/>
        <end position="68"/>
    </location>
</feature>
<dbReference type="AlphaFoldDB" id="A0AAV7IW48"/>
<sequence>MKTEYQDESMDFVPMHEYETETEASEKLLTLSSKMGDNNNENKSNQETVDQKHKDNDIVNKTNGVQSR</sequence>
<organism evidence="2 3">
    <name type="scientific">Cotesia glomerata</name>
    <name type="common">Lepidopteran parasitic wasp</name>
    <name type="synonym">Apanteles glomeratus</name>
    <dbReference type="NCBI Taxonomy" id="32391"/>
    <lineage>
        <taxon>Eukaryota</taxon>
        <taxon>Metazoa</taxon>
        <taxon>Ecdysozoa</taxon>
        <taxon>Arthropoda</taxon>
        <taxon>Hexapoda</taxon>
        <taxon>Insecta</taxon>
        <taxon>Pterygota</taxon>
        <taxon>Neoptera</taxon>
        <taxon>Endopterygota</taxon>
        <taxon>Hymenoptera</taxon>
        <taxon>Apocrita</taxon>
        <taxon>Ichneumonoidea</taxon>
        <taxon>Braconidae</taxon>
        <taxon>Microgastrinae</taxon>
        <taxon>Cotesia</taxon>
    </lineage>
</organism>
<evidence type="ECO:0000256" key="1">
    <source>
        <dbReference type="SAM" id="MobiDB-lite"/>
    </source>
</evidence>
<evidence type="ECO:0000313" key="2">
    <source>
        <dbReference type="EMBL" id="KAH0569074.1"/>
    </source>
</evidence>
<name>A0AAV7IW48_COTGL</name>
<dbReference type="EMBL" id="JAHXZJ010000001">
    <property type="protein sequence ID" value="KAH0569074.1"/>
    <property type="molecule type" value="Genomic_DNA"/>
</dbReference>